<evidence type="ECO:0000256" key="2">
    <source>
        <dbReference type="SAM" id="Phobius"/>
    </source>
</evidence>
<keyword evidence="2" id="KW-0472">Membrane</keyword>
<reference evidence="3 4" key="1">
    <citation type="submission" date="2016-07" db="EMBL/GenBank/DDBJ databases">
        <title>Draft genome of the white-rot fungus Obba rivulosa 3A-2.</title>
        <authorList>
            <consortium name="DOE Joint Genome Institute"/>
            <person name="Miettinen O."/>
            <person name="Riley R."/>
            <person name="Acob R."/>
            <person name="Barry K."/>
            <person name="Cullen D."/>
            <person name="De Vries R."/>
            <person name="Hainaut M."/>
            <person name="Hatakka A."/>
            <person name="Henrissat B."/>
            <person name="Hilden K."/>
            <person name="Kuo R."/>
            <person name="Labutti K."/>
            <person name="Lipzen A."/>
            <person name="Makela M.R."/>
            <person name="Sandor L."/>
            <person name="Spatafora J.W."/>
            <person name="Grigoriev I.V."/>
            <person name="Hibbett D.S."/>
        </authorList>
    </citation>
    <scope>NUCLEOTIDE SEQUENCE [LARGE SCALE GENOMIC DNA]</scope>
    <source>
        <strain evidence="3 4">3A-2</strain>
    </source>
</reference>
<keyword evidence="2" id="KW-1133">Transmembrane helix</keyword>
<dbReference type="AlphaFoldDB" id="A0A8E2AUW2"/>
<dbReference type="OrthoDB" id="2657661at2759"/>
<evidence type="ECO:0000313" key="4">
    <source>
        <dbReference type="Proteomes" id="UP000250043"/>
    </source>
</evidence>
<accession>A0A8E2AUW2</accession>
<evidence type="ECO:0000313" key="3">
    <source>
        <dbReference type="EMBL" id="OCH89644.1"/>
    </source>
</evidence>
<evidence type="ECO:0000256" key="1">
    <source>
        <dbReference type="SAM" id="MobiDB-lite"/>
    </source>
</evidence>
<feature type="transmembrane region" description="Helical" evidence="2">
    <location>
        <begin position="556"/>
        <end position="578"/>
    </location>
</feature>
<keyword evidence="2" id="KW-0812">Transmembrane</keyword>
<protein>
    <submittedName>
        <fullName evidence="3">Uncharacterized protein</fullName>
    </submittedName>
</protein>
<feature type="compositionally biased region" description="Polar residues" evidence="1">
    <location>
        <begin position="64"/>
        <end position="73"/>
    </location>
</feature>
<keyword evidence="4" id="KW-1185">Reference proteome</keyword>
<feature type="compositionally biased region" description="Low complexity" evidence="1">
    <location>
        <begin position="18"/>
        <end position="29"/>
    </location>
</feature>
<feature type="transmembrane region" description="Helical" evidence="2">
    <location>
        <begin position="471"/>
        <end position="490"/>
    </location>
</feature>
<dbReference type="Proteomes" id="UP000250043">
    <property type="component" value="Unassembled WGS sequence"/>
</dbReference>
<feature type="transmembrane region" description="Helical" evidence="2">
    <location>
        <begin position="532"/>
        <end position="550"/>
    </location>
</feature>
<organism evidence="3 4">
    <name type="scientific">Obba rivulosa</name>
    <dbReference type="NCBI Taxonomy" id="1052685"/>
    <lineage>
        <taxon>Eukaryota</taxon>
        <taxon>Fungi</taxon>
        <taxon>Dikarya</taxon>
        <taxon>Basidiomycota</taxon>
        <taxon>Agaricomycotina</taxon>
        <taxon>Agaricomycetes</taxon>
        <taxon>Polyporales</taxon>
        <taxon>Gelatoporiaceae</taxon>
        <taxon>Obba</taxon>
    </lineage>
</organism>
<dbReference type="EMBL" id="KV722422">
    <property type="protein sequence ID" value="OCH89644.1"/>
    <property type="molecule type" value="Genomic_DNA"/>
</dbReference>
<gene>
    <name evidence="3" type="ORF">OBBRIDRAFT_654780</name>
</gene>
<proteinExistence type="predicted"/>
<name>A0A8E2AUW2_9APHY</name>
<feature type="region of interest" description="Disordered" evidence="1">
    <location>
        <begin position="1"/>
        <end position="80"/>
    </location>
</feature>
<sequence>MAIASGGSSRPEDSYTMSPLSSPSPAAHPRTPSPQFTQDSRSTDASDKAYSGLSPPTSPESLAKSMNSEPSDQGGTGNVATPAHIVYLPEPCSALPSNAEPPPLILDGIKFKPTSPTTLSSWRYESWSMIPSVGADLLIDSMDVRRWDSPVSGWMPCIHPEGKRYFRGVREQLVIYADQDLNDLSFSTNANKCVETLLRAIASHGTVLRDLELVIYVGGDSEVPTGLCAYYYFVTEASRAVCWLEKVPAVLVTNGSSPIHAKSQLKDAHEAQYWAHRELYPNNWDMPDKLLPELIESLCYSAMDAKTSETSTSPWDPDTACYHLAIVEKIDRKTYTGRSVCIVARLMHSLAKERFQHYHGEHWARLNRDQSVKEDLKQRQYQRSYWFLFLLWLCFYLPDQYLEELECIFVDHLVNYRPWNRFISGLKQDWADIMVPGTVLLAVNVGFLAIQSVDQNAPNNMSSPDRSVAQIASYCSTVFSLGSIVMCIILSRQHRQNGKTCDAGPATQWLEEKAGNPWHAELLTITLSLPSVWFTWGVIFFCVALLWVGFDHTSWVTRGVVASMVIPTLAAVAWVIYIDWKHKHRSTYFTGRLCGALHSRWERLINANKPKSRCRWRCIRSRQQISPDQIASNVMVSQV</sequence>